<organism evidence="3 4">
    <name type="scientific">Saccharothrix algeriensis</name>
    <dbReference type="NCBI Taxonomy" id="173560"/>
    <lineage>
        <taxon>Bacteria</taxon>
        <taxon>Bacillati</taxon>
        <taxon>Actinomycetota</taxon>
        <taxon>Actinomycetes</taxon>
        <taxon>Pseudonocardiales</taxon>
        <taxon>Pseudonocardiaceae</taxon>
        <taxon>Saccharothrix</taxon>
    </lineage>
</organism>
<evidence type="ECO:0000256" key="1">
    <source>
        <dbReference type="SAM" id="MobiDB-lite"/>
    </source>
</evidence>
<dbReference type="EMBL" id="JAFBCL010000001">
    <property type="protein sequence ID" value="MBM7810986.1"/>
    <property type="molecule type" value="Genomic_DNA"/>
</dbReference>
<keyword evidence="4" id="KW-1185">Reference proteome</keyword>
<name>A0ABS2S7C7_9PSEU</name>
<dbReference type="PROSITE" id="PS51257">
    <property type="entry name" value="PROKAR_LIPOPROTEIN"/>
    <property type="match status" value="1"/>
</dbReference>
<sequence length="179" mass="18491">MTDKKALAAVLGLVALGPALLAGCTSTPDDPPPPATSSEQAAPITTQGEVDPVNCADAPEEVVGAALRLNLSHPRETVDGSAVTCRYEGGGVETSVRFRTGADAGAFAEGKEKERAAGGGRKVKDLPGFHDEAYTATLGTGEVVENTLVARKGPVEITVTSGANFEQEKKLVSELFERI</sequence>
<evidence type="ECO:0000313" key="3">
    <source>
        <dbReference type="EMBL" id="MBM7810986.1"/>
    </source>
</evidence>
<proteinExistence type="predicted"/>
<evidence type="ECO:0000313" key="4">
    <source>
        <dbReference type="Proteomes" id="UP001195724"/>
    </source>
</evidence>
<dbReference type="RefSeq" id="WP_204841880.1">
    <property type="nucleotide sequence ID" value="NZ_JAFBCL010000001.1"/>
</dbReference>
<keyword evidence="2" id="KW-0732">Signal</keyword>
<dbReference type="Proteomes" id="UP001195724">
    <property type="component" value="Unassembled WGS sequence"/>
</dbReference>
<evidence type="ECO:0000256" key="2">
    <source>
        <dbReference type="SAM" id="SignalP"/>
    </source>
</evidence>
<feature type="region of interest" description="Disordered" evidence="1">
    <location>
        <begin position="21"/>
        <end position="50"/>
    </location>
</feature>
<feature type="chain" id="PRO_5047289943" description="DUF3558 domain-containing protein" evidence="2">
    <location>
        <begin position="22"/>
        <end position="179"/>
    </location>
</feature>
<feature type="signal peptide" evidence="2">
    <location>
        <begin position="1"/>
        <end position="21"/>
    </location>
</feature>
<accession>A0ABS2S7C7</accession>
<gene>
    <name evidence="3" type="ORF">JOE68_001851</name>
</gene>
<evidence type="ECO:0008006" key="5">
    <source>
        <dbReference type="Google" id="ProtNLM"/>
    </source>
</evidence>
<reference evidence="3 4" key="1">
    <citation type="submission" date="2021-01" db="EMBL/GenBank/DDBJ databases">
        <title>Sequencing the genomes of 1000 actinobacteria strains.</title>
        <authorList>
            <person name="Klenk H.-P."/>
        </authorList>
    </citation>
    <scope>NUCLEOTIDE SEQUENCE [LARGE SCALE GENOMIC DNA]</scope>
    <source>
        <strain evidence="3 4">DSM 44581</strain>
    </source>
</reference>
<feature type="compositionally biased region" description="Polar residues" evidence="1">
    <location>
        <begin position="39"/>
        <end position="48"/>
    </location>
</feature>
<protein>
    <recommendedName>
        <fullName evidence="5">DUF3558 domain-containing protein</fullName>
    </recommendedName>
</protein>
<comment type="caution">
    <text evidence="3">The sequence shown here is derived from an EMBL/GenBank/DDBJ whole genome shotgun (WGS) entry which is preliminary data.</text>
</comment>